<evidence type="ECO:0000256" key="1">
    <source>
        <dbReference type="ARBA" id="ARBA00022729"/>
    </source>
</evidence>
<feature type="signal peptide" evidence="2">
    <location>
        <begin position="1"/>
        <end position="21"/>
    </location>
</feature>
<dbReference type="EMBL" id="JRNR01000036">
    <property type="protein sequence ID" value="KGF49587.1"/>
    <property type="molecule type" value="Genomic_DNA"/>
</dbReference>
<evidence type="ECO:0000313" key="3">
    <source>
        <dbReference type="EMBL" id="KGF49587.1"/>
    </source>
</evidence>
<dbReference type="CDD" id="cd16325">
    <property type="entry name" value="LolA"/>
    <property type="match status" value="1"/>
</dbReference>
<reference evidence="3 4" key="1">
    <citation type="submission" date="2014-07" db="EMBL/GenBank/DDBJ databases">
        <authorList>
            <person name="McCorrison J."/>
            <person name="Sanka R."/>
            <person name="Torralba M."/>
            <person name="Gillis M."/>
            <person name="Haft D.H."/>
            <person name="Methe B."/>
            <person name="Sutton G."/>
            <person name="Nelson K.E."/>
        </authorList>
    </citation>
    <scope>NUCLEOTIDE SEQUENCE [LARGE SCALE GENOMIC DNA]</scope>
    <source>
        <strain evidence="3 4">DNF00882</strain>
    </source>
</reference>
<evidence type="ECO:0000313" key="4">
    <source>
        <dbReference type="Proteomes" id="UP000029538"/>
    </source>
</evidence>
<name>A0A096C3P0_9BACT</name>
<protein>
    <submittedName>
        <fullName evidence="3">Cell envelope biogenesis protein LolA</fullName>
    </submittedName>
</protein>
<organism evidence="3 4">
    <name type="scientific">Prevotella disiens DNF00882</name>
    <dbReference type="NCBI Taxonomy" id="1401075"/>
    <lineage>
        <taxon>Bacteria</taxon>
        <taxon>Pseudomonadati</taxon>
        <taxon>Bacteroidota</taxon>
        <taxon>Bacteroidia</taxon>
        <taxon>Bacteroidales</taxon>
        <taxon>Prevotellaceae</taxon>
        <taxon>Prevotella</taxon>
    </lineage>
</organism>
<dbReference type="RefSeq" id="WP_036882965.1">
    <property type="nucleotide sequence ID" value="NZ_JRNR01000036.1"/>
</dbReference>
<dbReference type="Proteomes" id="UP000029538">
    <property type="component" value="Unassembled WGS sequence"/>
</dbReference>
<accession>A0A096C3P0</accession>
<feature type="chain" id="PRO_5001925183" evidence="2">
    <location>
        <begin position="22"/>
        <end position="203"/>
    </location>
</feature>
<comment type="caution">
    <text evidence="3">The sequence shown here is derived from an EMBL/GenBank/DDBJ whole genome shotgun (WGS) entry which is preliminary data.</text>
</comment>
<dbReference type="Gene3D" id="2.50.20.10">
    <property type="entry name" value="Lipoprotein localisation LolA/LolB/LppX"/>
    <property type="match status" value="1"/>
</dbReference>
<dbReference type="AlphaFoldDB" id="A0A096C3P0"/>
<gene>
    <name evidence="3" type="ORF">HMPREF0654_04830</name>
</gene>
<keyword evidence="1 2" id="KW-0732">Signal</keyword>
<sequence length="203" mass="22548">MKTKRNIIIALAFFLCANAFAQSSAQARKVLDRAAAIVGSRSGAAASFSISGGAMGRTTGNIAIKGNKFKATTPQATIWFDGKTQWSYMKSTNEVNISTPNEAQRMSLNPYAFISMYRNGYNISMKTKGNTYVVHLKAMHPARSVQEFYITLSKSYHPKIVKLLQGKKWVTIYINNFRTAAQPDSLFRFSRSNAPSAEIIDLR</sequence>
<dbReference type="InterPro" id="IPR029046">
    <property type="entry name" value="LolA/LolB/LppX"/>
</dbReference>
<evidence type="ECO:0000256" key="2">
    <source>
        <dbReference type="SAM" id="SignalP"/>
    </source>
</evidence>
<proteinExistence type="predicted"/>
<dbReference type="InterPro" id="IPR004564">
    <property type="entry name" value="OM_lipoprot_carrier_LolA-like"/>
</dbReference>
<dbReference type="Pfam" id="PF16584">
    <property type="entry name" value="LolA_2"/>
    <property type="match status" value="1"/>
</dbReference>
<dbReference type="SUPFAM" id="SSF89392">
    <property type="entry name" value="Prokaryotic lipoproteins and lipoprotein localization factors"/>
    <property type="match status" value="1"/>
</dbReference>